<comment type="caution">
    <text evidence="11">The sequence shown here is derived from an EMBL/GenBank/DDBJ whole genome shotgun (WGS) entry which is preliminary data.</text>
</comment>
<evidence type="ECO:0000313" key="12">
    <source>
        <dbReference type="Proteomes" id="UP000698800"/>
    </source>
</evidence>
<sequence length="146" mass="16069">MSKTQSSSSASSISDDNNESSKQRPKIGIRRCSASIIVHRDSLELELTDEVYDEDDARAMSPRRNSQDVQKMGEQARRALEEQARALHSSLLALVDRVESVKSEHDKLEGENKFLQSYIGELMSTSKITATGANKGKGKGKGSRAK</sequence>
<comment type="subcellular location">
    <subcellularLocation>
        <location evidence="3">Cytoplasm</location>
        <location evidence="3">Cytosol</location>
    </subcellularLocation>
    <subcellularLocation>
        <location evidence="2">Golgi apparatus membrane</location>
        <topology evidence="2">Peripheral membrane protein</topology>
        <orientation evidence="2">Cytoplasmic side</orientation>
    </subcellularLocation>
    <subcellularLocation>
        <location evidence="4">Golgi apparatus</location>
        <location evidence="4">trans-Golgi network</location>
    </subcellularLocation>
</comment>
<dbReference type="InterPro" id="IPR019357">
    <property type="entry name" value="SCOC"/>
</dbReference>
<evidence type="ECO:0000313" key="11">
    <source>
        <dbReference type="EMBL" id="KAH0541735.1"/>
    </source>
</evidence>
<evidence type="ECO:0000256" key="5">
    <source>
        <dbReference type="ARBA" id="ARBA00010880"/>
    </source>
</evidence>
<dbReference type="OrthoDB" id="2163284at2759"/>
<dbReference type="Gene3D" id="1.20.5.170">
    <property type="match status" value="1"/>
</dbReference>
<comment type="function">
    <text evidence="1">Positive regulator of amino acid starvation-induced autophagy.</text>
</comment>
<keyword evidence="12" id="KW-1185">Reference proteome</keyword>
<evidence type="ECO:0000256" key="9">
    <source>
        <dbReference type="ARBA" id="ARBA00023136"/>
    </source>
</evidence>
<evidence type="ECO:0000256" key="2">
    <source>
        <dbReference type="ARBA" id="ARBA00004255"/>
    </source>
</evidence>
<dbReference type="GO" id="GO:0005829">
    <property type="term" value="C:cytosol"/>
    <property type="evidence" value="ECO:0007669"/>
    <property type="project" value="UniProtKB-SubCell"/>
</dbReference>
<comment type="similarity">
    <text evidence="5">Belongs to the SCOC family.</text>
</comment>
<evidence type="ECO:0000256" key="3">
    <source>
        <dbReference type="ARBA" id="ARBA00004514"/>
    </source>
</evidence>
<evidence type="ECO:0000256" key="6">
    <source>
        <dbReference type="ARBA" id="ARBA00022490"/>
    </source>
</evidence>
<dbReference type="Pfam" id="PF10224">
    <property type="entry name" value="DUF2205"/>
    <property type="match status" value="1"/>
</dbReference>
<dbReference type="PANTHER" id="PTHR21614:SF0">
    <property type="entry name" value="GEO08385P1"/>
    <property type="match status" value="1"/>
</dbReference>
<organism evidence="11 12">
    <name type="scientific">Glutinoglossum americanum</name>
    <dbReference type="NCBI Taxonomy" id="1670608"/>
    <lineage>
        <taxon>Eukaryota</taxon>
        <taxon>Fungi</taxon>
        <taxon>Dikarya</taxon>
        <taxon>Ascomycota</taxon>
        <taxon>Pezizomycotina</taxon>
        <taxon>Geoglossomycetes</taxon>
        <taxon>Geoglossales</taxon>
        <taxon>Geoglossaceae</taxon>
        <taxon>Glutinoglossum</taxon>
    </lineage>
</organism>
<evidence type="ECO:0000256" key="4">
    <source>
        <dbReference type="ARBA" id="ARBA00004601"/>
    </source>
</evidence>
<gene>
    <name evidence="11" type="ORF">FGG08_003827</name>
</gene>
<evidence type="ECO:0000256" key="8">
    <source>
        <dbReference type="ARBA" id="ARBA00023054"/>
    </source>
</evidence>
<feature type="region of interest" description="Disordered" evidence="10">
    <location>
        <begin position="1"/>
        <end position="27"/>
    </location>
</feature>
<feature type="compositionally biased region" description="Low complexity" evidence="10">
    <location>
        <begin position="1"/>
        <end position="15"/>
    </location>
</feature>
<protein>
    <recommendedName>
        <fullName evidence="13">BZIP transcription factor</fullName>
    </recommendedName>
</protein>
<proteinExistence type="inferred from homology"/>
<feature type="compositionally biased region" description="Basic residues" evidence="10">
    <location>
        <begin position="136"/>
        <end position="146"/>
    </location>
</feature>
<keyword evidence="8" id="KW-0175">Coiled coil</keyword>
<evidence type="ECO:0000256" key="10">
    <source>
        <dbReference type="SAM" id="MobiDB-lite"/>
    </source>
</evidence>
<keyword evidence="7" id="KW-0333">Golgi apparatus</keyword>
<keyword evidence="9" id="KW-0472">Membrane</keyword>
<keyword evidence="6" id="KW-0963">Cytoplasm</keyword>
<dbReference type="GO" id="GO:0005802">
    <property type="term" value="C:trans-Golgi network"/>
    <property type="evidence" value="ECO:0007669"/>
    <property type="project" value="TreeGrafter"/>
</dbReference>
<dbReference type="GO" id="GO:0000139">
    <property type="term" value="C:Golgi membrane"/>
    <property type="evidence" value="ECO:0007669"/>
    <property type="project" value="UniProtKB-SubCell"/>
</dbReference>
<reference evidence="11" key="1">
    <citation type="submission" date="2021-03" db="EMBL/GenBank/DDBJ databases">
        <title>Comparative genomics and phylogenomic investigation of the class Geoglossomycetes provide insights into ecological specialization and systematics.</title>
        <authorList>
            <person name="Melie T."/>
            <person name="Pirro S."/>
            <person name="Miller A.N."/>
            <person name="Quandt A."/>
        </authorList>
    </citation>
    <scope>NUCLEOTIDE SEQUENCE</scope>
    <source>
        <strain evidence="11">GBOQ0MN5Z8</strain>
    </source>
</reference>
<evidence type="ECO:0008006" key="13">
    <source>
        <dbReference type="Google" id="ProtNLM"/>
    </source>
</evidence>
<feature type="region of interest" description="Disordered" evidence="10">
    <location>
        <begin position="56"/>
        <end position="77"/>
    </location>
</feature>
<evidence type="ECO:0000256" key="7">
    <source>
        <dbReference type="ARBA" id="ARBA00023034"/>
    </source>
</evidence>
<dbReference type="PANTHER" id="PTHR21614">
    <property type="entry name" value="SHORT COILED COIL PROTEIN"/>
    <property type="match status" value="1"/>
</dbReference>
<name>A0A9P8L344_9PEZI</name>
<feature type="region of interest" description="Disordered" evidence="10">
    <location>
        <begin position="127"/>
        <end position="146"/>
    </location>
</feature>
<evidence type="ECO:0000256" key="1">
    <source>
        <dbReference type="ARBA" id="ARBA00002743"/>
    </source>
</evidence>
<dbReference type="AlphaFoldDB" id="A0A9P8L344"/>
<dbReference type="EMBL" id="JAGHQL010000070">
    <property type="protein sequence ID" value="KAH0541735.1"/>
    <property type="molecule type" value="Genomic_DNA"/>
</dbReference>
<dbReference type="Proteomes" id="UP000698800">
    <property type="component" value="Unassembled WGS sequence"/>
</dbReference>
<accession>A0A9P8L344</accession>